<dbReference type="Proteomes" id="UP001139721">
    <property type="component" value="Unassembled WGS sequence"/>
</dbReference>
<sequence>MKIIEILDKLKQKPPIPLTEEIRGQIEKIRDLCDKKYCVKRTYGEDALNRMILLDKEIAKLLTPEVIQFLFTQKKPTANEQTIRDDRTIRNIRDVIYYGFINGLLPIKFLPNNEPTYGLTKYQQKQANYEENTLSIVRNIVSAAGVDLSQIEPLNESSLYESSLSTQFEVITGTINMIAPNETLRKELIKVNTFTFETIISQADTGFEALRIAITDKLKNEDQQINLDSFCEAFLNDPELILDADIGHSLLDRVHMEAAILSNKKITVGEKEYTYQEILREMVKKISDNPNKYPPSAKQQLFLRFSIVENDLKNRFNEQFQLNNYMKNYNSLDEYQQEKVVKYFTGMILSSNENNLQIWLKKNNPDLYKAVGAEIKDIYNQHVKVLTEHRDTLVKRVLKADTSSILGDREVITDKDKKTVSKSILNGEIVGSFSPDYYDSTTKINELLVHANTINTALNKAIQVLPPQDSVDELSLYRSKMATIKGSLEKKDERLGVTGFDILKKDTSSSWSQLKRFILNMVNLFTPAFLHEYAPPLQHKGHRVEKEFELITNAINRFKEIKLQFKEVIQSENIGEEENKDEEKHADLGLGA</sequence>
<dbReference type="RefSeq" id="WP_250422213.1">
    <property type="nucleotide sequence ID" value="NZ_JAJKBJ010000007.1"/>
</dbReference>
<dbReference type="AlphaFoldDB" id="A0A9X2D046"/>
<gene>
    <name evidence="1" type="ORF">LOX96_07680</name>
</gene>
<comment type="caution">
    <text evidence="1">The sequence shown here is derived from an EMBL/GenBank/DDBJ whole genome shotgun (WGS) entry which is preliminary data.</text>
</comment>
<dbReference type="EMBL" id="JAJKBJ010000007">
    <property type="protein sequence ID" value="MCL9683968.1"/>
    <property type="molecule type" value="Genomic_DNA"/>
</dbReference>
<keyword evidence="2" id="KW-1185">Reference proteome</keyword>
<evidence type="ECO:0000313" key="1">
    <source>
        <dbReference type="EMBL" id="MCL9683968.1"/>
    </source>
</evidence>
<accession>A0A9X2D046</accession>
<protein>
    <submittedName>
        <fullName evidence="1">Uncharacterized protein</fullName>
    </submittedName>
</protein>
<organism evidence="1 2">
    <name type="scientific">Legionella maioricensis</name>
    <dbReference type="NCBI Taxonomy" id="2896528"/>
    <lineage>
        <taxon>Bacteria</taxon>
        <taxon>Pseudomonadati</taxon>
        <taxon>Pseudomonadota</taxon>
        <taxon>Gammaproteobacteria</taxon>
        <taxon>Legionellales</taxon>
        <taxon>Legionellaceae</taxon>
        <taxon>Legionella</taxon>
    </lineage>
</organism>
<proteinExistence type="predicted"/>
<name>A0A9X2D046_9GAMM</name>
<reference evidence="1" key="1">
    <citation type="submission" date="2021-11" db="EMBL/GenBank/DDBJ databases">
        <title>Legionella maioricencis sp. nov., a new species isolated from hot water samples in Mallorca.</title>
        <authorList>
            <person name="Crespi S."/>
            <person name="Drasar V."/>
            <person name="Salva-Serra F."/>
            <person name="Jaen-Luchoro D."/>
            <person name="Pineiro-Iglesias B."/>
            <person name="Aliaga F."/>
            <person name="Fernandez-Juarez V."/>
            <person name="Coll G."/>
            <person name="Moore E.R.B."/>
            <person name="Bennasar-Figueras A."/>
        </authorList>
    </citation>
    <scope>NUCLEOTIDE SEQUENCE</scope>
    <source>
        <strain evidence="1">HCPI-6</strain>
    </source>
</reference>
<evidence type="ECO:0000313" key="2">
    <source>
        <dbReference type="Proteomes" id="UP001139721"/>
    </source>
</evidence>